<dbReference type="SMART" id="SM00957">
    <property type="entry name" value="SecA_DEAD"/>
    <property type="match status" value="1"/>
</dbReference>
<evidence type="ECO:0000259" key="14">
    <source>
        <dbReference type="PROSITE" id="PS51196"/>
    </source>
</evidence>
<feature type="binding site" evidence="10">
    <location>
        <position position="84"/>
    </location>
    <ligand>
        <name>ATP</name>
        <dbReference type="ChEBI" id="CHEBI:30616"/>
    </ligand>
</feature>
<dbReference type="PROSITE" id="PS51196">
    <property type="entry name" value="SECA_MOTOR_DEAD"/>
    <property type="match status" value="1"/>
</dbReference>
<keyword evidence="5 10" id="KW-0067">ATP-binding</keyword>
<dbReference type="GO" id="GO:0008564">
    <property type="term" value="F:protein-exporting ATPase activity"/>
    <property type="evidence" value="ECO:0007669"/>
    <property type="project" value="UniProtKB-EC"/>
</dbReference>
<accession>A0A891ZQK7</accession>
<dbReference type="CDD" id="cd17928">
    <property type="entry name" value="DEXDc_SecA"/>
    <property type="match status" value="1"/>
</dbReference>
<dbReference type="PROSITE" id="PS01312">
    <property type="entry name" value="SECA"/>
    <property type="match status" value="1"/>
</dbReference>
<evidence type="ECO:0000256" key="12">
    <source>
        <dbReference type="SAM" id="Coils"/>
    </source>
</evidence>
<keyword evidence="12" id="KW-0175">Coiled coil</keyword>
<dbReference type="SMART" id="SM00958">
    <property type="entry name" value="SecA_PP_bind"/>
    <property type="match status" value="1"/>
</dbReference>
<sequence length="880" mass="100948">MFETFFQDSTKRALTKYDQLVNQINALEKEFNNLTDTQLRDYTTQLKVDLCNGVKSNDQITTEAFALVREATMRVLGLRHFDVQLVGGLILNEGKIAEMKTGEGKTLVALLPTFLNALYGEGVHVVTVNDYLARRDAESVGQVHTFLGLSVGLIQEDMEFEERKKNYACDVTYVTNNELGFDYLRDNMAFTVDEIVQRPFFYCVVDEVDAILIDEARTPLIISGPSKAPTQKYLRTTKLVNTLCKDIHYSVDEKNQNATLLEEGLAFCEQALGTSDLYNVEDPWIPYILNSVKAKELFVRNTHYIANEENEIIIVDEFTGRTMVGRRWSDGLHQAVEAKEGLPIQDESQTLASITYQNLFLLYSKLSGMTGTAKTEEVEFEKIYNLQVIPVPTNRSIQRKDFPDLIYKNQYLKWQAIANECLEMYNLGRPVLVGTTTIEKSELLAALLTEYQLPYRLLNARPENIESESEIIAQAGCKNAITIATNMAGRGTDIVLGGNPKSRTLSRFQKFISYSKSLTVADQVDLSSDELSTLSKLFKDIQFPDYIYTYAQALEYLESNSDLPVQLSEELKSNYLRLSESDKNIAVADRSIVQNLGGLHVIGTERHESRRIDNQLRGRSGRQGDPGSSRFFLSLEDKLLRIFGGDKISGLMQNMGLQESVPIQSKFLNQSLESAQKKVEAYYFDIRKKLFEYDQALNTQRNGVYIERRRILEIDSLRDWIIEYAERSLYDVVFFMGITQNGLLKTSILQKVQNLLGTPFLFQPKQLDSQEEVRFISYLQQQFQISYDLKEAEMKLIEPGLLRELERSFLLQQIDFSWKEHLQKISALRDAVGWRAYGQKDPLTEYKQEAYNFFVIMLTRIRHRVVYFVLRSRIIIDVKN</sequence>
<organism evidence="15">
    <name type="scientific">Phaeocystis globosa</name>
    <dbReference type="NCBI Taxonomy" id="33658"/>
    <lineage>
        <taxon>Eukaryota</taxon>
        <taxon>Haptista</taxon>
        <taxon>Haptophyta</taxon>
        <taxon>Prymnesiophyceae</taxon>
        <taxon>Phaeocystales</taxon>
        <taxon>Phaeocystaceae</taxon>
        <taxon>Phaeocystis</taxon>
    </lineage>
</organism>
<evidence type="ECO:0000256" key="4">
    <source>
        <dbReference type="ARBA" id="ARBA00022741"/>
    </source>
</evidence>
<feature type="domain" description="SecA family profile" evidence="14">
    <location>
        <begin position="1"/>
        <end position="664"/>
    </location>
</feature>
<comment type="catalytic activity">
    <reaction evidence="10">
        <text>ATP + H2O + cellular proteinSide 1 = ADP + phosphate + cellular proteinSide 2.</text>
        <dbReference type="EC" id="7.4.2.8"/>
    </reaction>
</comment>
<dbReference type="SUPFAM" id="SSF81886">
    <property type="entry name" value="Helical scaffold and wing domains of SecA"/>
    <property type="match status" value="1"/>
</dbReference>
<dbReference type="InterPro" id="IPR011130">
    <property type="entry name" value="SecA_preprotein_X-link_dom"/>
</dbReference>
<dbReference type="InterPro" id="IPR027417">
    <property type="entry name" value="P-loop_NTPase"/>
</dbReference>
<evidence type="ECO:0000256" key="9">
    <source>
        <dbReference type="ARBA" id="ARBA00023136"/>
    </source>
</evidence>
<evidence type="ECO:0000256" key="7">
    <source>
        <dbReference type="ARBA" id="ARBA00022967"/>
    </source>
</evidence>
<dbReference type="NCBIfam" id="TIGR00963">
    <property type="entry name" value="secA"/>
    <property type="match status" value="1"/>
</dbReference>
<dbReference type="SUPFAM" id="SSF52540">
    <property type="entry name" value="P-loop containing nucleoside triphosphate hydrolases"/>
    <property type="match status" value="2"/>
</dbReference>
<keyword evidence="15" id="KW-0150">Chloroplast</keyword>
<evidence type="ECO:0000256" key="8">
    <source>
        <dbReference type="ARBA" id="ARBA00023010"/>
    </source>
</evidence>
<dbReference type="Pfam" id="PF21090">
    <property type="entry name" value="P-loop_SecA"/>
    <property type="match status" value="1"/>
</dbReference>
<dbReference type="Gene3D" id="3.40.50.300">
    <property type="entry name" value="P-loop containing nucleotide triphosphate hydrolases"/>
    <property type="match status" value="2"/>
</dbReference>
<dbReference type="Pfam" id="PF07517">
    <property type="entry name" value="SecA_DEAD"/>
    <property type="match status" value="1"/>
</dbReference>
<dbReference type="GO" id="GO:0009535">
    <property type="term" value="C:chloroplast thylakoid membrane"/>
    <property type="evidence" value="ECO:0007669"/>
    <property type="project" value="UniProtKB-SubCell"/>
</dbReference>
<dbReference type="InterPro" id="IPR020937">
    <property type="entry name" value="SecA_CS"/>
</dbReference>
<dbReference type="NCBIfam" id="NF009538">
    <property type="entry name" value="PRK12904.1"/>
    <property type="match status" value="1"/>
</dbReference>
<evidence type="ECO:0000256" key="11">
    <source>
        <dbReference type="RuleBase" id="RU003874"/>
    </source>
</evidence>
<dbReference type="PROSITE" id="PS51192">
    <property type="entry name" value="HELICASE_ATP_BIND_1"/>
    <property type="match status" value="1"/>
</dbReference>
<dbReference type="AlphaFoldDB" id="A0A891ZQK7"/>
<keyword evidence="10" id="KW-0793">Thylakoid</keyword>
<evidence type="ECO:0000256" key="1">
    <source>
        <dbReference type="ARBA" id="ARBA00004170"/>
    </source>
</evidence>
<keyword evidence="9 10" id="KW-0472">Membrane</keyword>
<dbReference type="FunFam" id="3.90.1440.10:FF:000003">
    <property type="entry name" value="Preprotein translocase SecA subunit"/>
    <property type="match status" value="1"/>
</dbReference>
<reference evidence="15" key="1">
    <citation type="submission" date="2020-05" db="EMBL/GenBank/DDBJ databases">
        <authorList>
            <person name="Song H."/>
            <person name="Chen N."/>
        </authorList>
    </citation>
    <scope>NUCLEOTIDE SEQUENCE</scope>
    <source>
        <strain evidence="15">CNS00093</strain>
    </source>
</reference>
<feature type="binding site" evidence="10">
    <location>
        <position position="493"/>
    </location>
    <ligand>
        <name>ATP</name>
        <dbReference type="ChEBI" id="CHEBI:30616"/>
    </ligand>
</feature>
<keyword evidence="8 10" id="KW-0811">Translocation</keyword>
<dbReference type="InterPro" id="IPR000185">
    <property type="entry name" value="SecA"/>
</dbReference>
<dbReference type="SUPFAM" id="SSF81767">
    <property type="entry name" value="Pre-protein crosslinking domain of SecA"/>
    <property type="match status" value="1"/>
</dbReference>
<evidence type="ECO:0000256" key="10">
    <source>
        <dbReference type="HAMAP-Rule" id="MF_01382"/>
    </source>
</evidence>
<proteinExistence type="inferred from homology"/>
<feature type="domain" description="Helicase ATP-binding" evidence="13">
    <location>
        <begin position="86"/>
        <end position="244"/>
    </location>
</feature>
<dbReference type="InterPro" id="IPR011116">
    <property type="entry name" value="SecA_Wing/Scaffold"/>
</dbReference>
<keyword evidence="15" id="KW-0934">Plastid</keyword>
<gene>
    <name evidence="10 15" type="primary">secA</name>
</gene>
<dbReference type="PANTHER" id="PTHR30612:SF0">
    <property type="entry name" value="CHLOROPLAST PROTEIN-TRANSPORTING ATPASE"/>
    <property type="match status" value="1"/>
</dbReference>
<dbReference type="EC" id="7.4.2.8" evidence="10"/>
<dbReference type="InterPro" id="IPR014018">
    <property type="entry name" value="SecA_motor_DEAD"/>
</dbReference>
<evidence type="ECO:0000259" key="13">
    <source>
        <dbReference type="PROSITE" id="PS51192"/>
    </source>
</evidence>
<evidence type="ECO:0000256" key="3">
    <source>
        <dbReference type="ARBA" id="ARBA00022448"/>
    </source>
</evidence>
<keyword evidence="7 10" id="KW-1278">Translocase</keyword>
<dbReference type="Pfam" id="PF01043">
    <property type="entry name" value="SecA_PP_bind"/>
    <property type="match status" value="1"/>
</dbReference>
<keyword evidence="6 10" id="KW-0653">Protein transport</keyword>
<dbReference type="Pfam" id="PF07516">
    <property type="entry name" value="SecA_SW"/>
    <property type="match status" value="1"/>
</dbReference>
<dbReference type="PRINTS" id="PR00906">
    <property type="entry name" value="SECA"/>
</dbReference>
<dbReference type="InterPro" id="IPR036670">
    <property type="entry name" value="SecA_X-link_sf"/>
</dbReference>
<dbReference type="InterPro" id="IPR014001">
    <property type="entry name" value="Helicase_ATP-bd"/>
</dbReference>
<dbReference type="HAMAP" id="MF_01382">
    <property type="entry name" value="SecA"/>
    <property type="match status" value="1"/>
</dbReference>
<dbReference type="InterPro" id="IPR044722">
    <property type="entry name" value="SecA_SF2_C"/>
</dbReference>
<name>A0A891ZQK7_9EUKA</name>
<comment type="subcellular location">
    <subcellularLocation>
        <location evidence="1">Membrane</location>
        <topology evidence="1">Peripheral membrane protein</topology>
    </subcellularLocation>
    <subcellularLocation>
        <location evidence="10">Plastid</location>
        <location evidence="10">Chloroplast stroma</location>
    </subcellularLocation>
    <subcellularLocation>
        <location evidence="10">Plastid</location>
        <location evidence="10">Chloroplast thylakoid membrane</location>
        <topology evidence="10">Peripheral membrane protein</topology>
    </subcellularLocation>
    <text evidence="10">A minor fraction is associated with the chloroplast thylakoid membrane.</text>
</comment>
<dbReference type="GO" id="GO:0065002">
    <property type="term" value="P:intracellular protein transmembrane transport"/>
    <property type="evidence" value="ECO:0007669"/>
    <property type="project" value="UniProtKB-UniRule"/>
</dbReference>
<comment type="similarity">
    <text evidence="2 10 11">Belongs to the SecA family.</text>
</comment>
<dbReference type="Gene3D" id="1.10.3060.10">
    <property type="entry name" value="Helical scaffold and wing domains of SecA"/>
    <property type="match status" value="1"/>
</dbReference>
<dbReference type="InterPro" id="IPR011115">
    <property type="entry name" value="SecA_DEAD"/>
</dbReference>
<feature type="coiled-coil region" evidence="12">
    <location>
        <begin position="10"/>
        <end position="37"/>
    </location>
</feature>
<dbReference type="InterPro" id="IPR036266">
    <property type="entry name" value="SecA_Wing/Scaffold_sf"/>
</dbReference>
<feature type="binding site" evidence="10">
    <location>
        <begin position="102"/>
        <end position="106"/>
    </location>
    <ligand>
        <name>ATP</name>
        <dbReference type="ChEBI" id="CHEBI:30616"/>
    </ligand>
</feature>
<comment type="function">
    <text evidence="10">Has a central role in coupling the hydrolysis of ATP to the transfer of proteins across the thylakoid membrane.</text>
</comment>
<dbReference type="GO" id="GO:0009570">
    <property type="term" value="C:chloroplast stroma"/>
    <property type="evidence" value="ECO:0007669"/>
    <property type="project" value="UniProtKB-SubCell"/>
</dbReference>
<evidence type="ECO:0000256" key="2">
    <source>
        <dbReference type="ARBA" id="ARBA00007650"/>
    </source>
</evidence>
<dbReference type="GO" id="GO:0006605">
    <property type="term" value="P:protein targeting"/>
    <property type="evidence" value="ECO:0007669"/>
    <property type="project" value="UniProtKB-UniRule"/>
</dbReference>
<dbReference type="Gene3D" id="3.90.1440.10">
    <property type="entry name" value="SecA, preprotein cross-linking domain"/>
    <property type="match status" value="1"/>
</dbReference>
<geneLocation type="chloroplast" evidence="15"/>
<protein>
    <recommendedName>
        <fullName evidence="10 11">Protein translocase subunit SecA</fullName>
        <ecNumber evidence="10">7.4.2.8</ecNumber>
    </recommendedName>
</protein>
<keyword evidence="4 10" id="KW-0547">Nucleotide-binding</keyword>
<dbReference type="CDD" id="cd18803">
    <property type="entry name" value="SF2_C_secA"/>
    <property type="match status" value="1"/>
</dbReference>
<dbReference type="GO" id="GO:0017038">
    <property type="term" value="P:protein import"/>
    <property type="evidence" value="ECO:0007669"/>
    <property type="project" value="InterPro"/>
</dbReference>
<evidence type="ECO:0000256" key="5">
    <source>
        <dbReference type="ARBA" id="ARBA00022840"/>
    </source>
</evidence>
<keyword evidence="3 10" id="KW-0813">Transport</keyword>
<dbReference type="EMBL" id="MT471334">
    <property type="protein sequence ID" value="QRN73814.1"/>
    <property type="molecule type" value="Genomic_DNA"/>
</dbReference>
<evidence type="ECO:0000256" key="6">
    <source>
        <dbReference type="ARBA" id="ARBA00022927"/>
    </source>
</evidence>
<dbReference type="PANTHER" id="PTHR30612">
    <property type="entry name" value="SECA INNER MEMBRANE COMPONENT OF SEC PROTEIN SECRETION SYSTEM"/>
    <property type="match status" value="1"/>
</dbReference>
<evidence type="ECO:0000313" key="15">
    <source>
        <dbReference type="EMBL" id="QRN73814.1"/>
    </source>
</evidence>
<dbReference type="GO" id="GO:0005524">
    <property type="term" value="F:ATP binding"/>
    <property type="evidence" value="ECO:0007669"/>
    <property type="project" value="UniProtKB-UniRule"/>
</dbReference>